<dbReference type="CDD" id="cd07177">
    <property type="entry name" value="terB_like"/>
    <property type="match status" value="1"/>
</dbReference>
<name>A0ABY6CV67_9BACT</name>
<proteinExistence type="predicted"/>
<dbReference type="InterPro" id="IPR029024">
    <property type="entry name" value="TerB-like"/>
</dbReference>
<dbReference type="SUPFAM" id="SSF158682">
    <property type="entry name" value="TerB-like"/>
    <property type="match status" value="1"/>
</dbReference>
<dbReference type="RefSeq" id="WP_263049562.1">
    <property type="nucleotide sequence ID" value="NZ_CP106735.1"/>
</dbReference>
<evidence type="ECO:0000313" key="2">
    <source>
        <dbReference type="Proteomes" id="UP001062165"/>
    </source>
</evidence>
<dbReference type="EMBL" id="CP106735">
    <property type="protein sequence ID" value="UXX77815.1"/>
    <property type="molecule type" value="Genomic_DNA"/>
</dbReference>
<accession>A0ABY6CV67</accession>
<evidence type="ECO:0000313" key="1">
    <source>
        <dbReference type="EMBL" id="UXX77815.1"/>
    </source>
</evidence>
<protein>
    <submittedName>
        <fullName evidence="1">TerB family tellurite resistance protein</fullName>
    </submittedName>
</protein>
<gene>
    <name evidence="1" type="ORF">N7E81_10575</name>
</gene>
<keyword evidence="2" id="KW-1185">Reference proteome</keyword>
<sequence length="131" mass="14953">MSKSHLNILVQLAKVDGMVVQEELDLIQEVGKANGMTEEEIASCFEEEFPIGDLTNLTADQKYDLIYSIVQLMKIDGKLYNEEIKFCAKMSAKLGYEEDVLFELMLKIYADPDLCADKETLKQHIQEFLIP</sequence>
<organism evidence="1 2">
    <name type="scientific">Reichenbachiella carrageenanivorans</name>
    <dbReference type="NCBI Taxonomy" id="2979869"/>
    <lineage>
        <taxon>Bacteria</taxon>
        <taxon>Pseudomonadati</taxon>
        <taxon>Bacteroidota</taxon>
        <taxon>Cytophagia</taxon>
        <taxon>Cytophagales</taxon>
        <taxon>Reichenbachiellaceae</taxon>
        <taxon>Reichenbachiella</taxon>
    </lineage>
</organism>
<dbReference type="Gene3D" id="1.10.3680.10">
    <property type="entry name" value="TerB-like"/>
    <property type="match status" value="1"/>
</dbReference>
<reference evidence="1" key="1">
    <citation type="submission" date="2022-10" db="EMBL/GenBank/DDBJ databases">
        <title>Comparative genomics and taxonomic characterization of three novel marine species of genus Reichenbachiella exhibiting antioxidant and polysaccharide degradation activities.</title>
        <authorList>
            <person name="Muhammad N."/>
            <person name="Lee Y.-J."/>
            <person name="Ko J."/>
            <person name="Kim S.-G."/>
        </authorList>
    </citation>
    <scope>NUCLEOTIDE SEQUENCE</scope>
    <source>
        <strain evidence="1">Wsw4-B4</strain>
    </source>
</reference>
<dbReference type="Proteomes" id="UP001062165">
    <property type="component" value="Chromosome"/>
</dbReference>